<sequence>MKVLTVFLMIIMGFSVFAAGCSQNNVETFEEEALELKEGTEKEQQEDNEEIIKQEEEVEEVVDQDKEAEEVVAQDNNQFDIVEVLKEVYAPLDYFYNNLDNDCTKSSYGVGLPKKYNTRKKLLEFFQTTMSYDVAVAWVDYLVQYDQQNDVYYISPSGRWATIHDYIPQITILEKTDTRIIVEEYYDDDFEPYTTITHIEIRPDNTYIWIMDYE</sequence>
<dbReference type="PROSITE" id="PS51257">
    <property type="entry name" value="PROKAR_LIPOPROTEIN"/>
    <property type="match status" value="1"/>
</dbReference>
<dbReference type="RefSeq" id="WP_353894153.1">
    <property type="nucleotide sequence ID" value="NZ_CP159485.1"/>
</dbReference>
<organism evidence="3">
    <name type="scientific">Proteinivorax hydrogeniformans</name>
    <dbReference type="NCBI Taxonomy" id="1826727"/>
    <lineage>
        <taxon>Bacteria</taxon>
        <taxon>Bacillati</taxon>
        <taxon>Bacillota</taxon>
        <taxon>Clostridia</taxon>
        <taxon>Eubacteriales</taxon>
        <taxon>Proteinivoracaceae</taxon>
        <taxon>Proteinivorax</taxon>
    </lineage>
</organism>
<evidence type="ECO:0000256" key="2">
    <source>
        <dbReference type="SAM" id="SignalP"/>
    </source>
</evidence>
<proteinExistence type="predicted"/>
<feature type="coiled-coil region" evidence="1">
    <location>
        <begin position="26"/>
        <end position="71"/>
    </location>
</feature>
<dbReference type="AlphaFoldDB" id="A0AAU8HW31"/>
<evidence type="ECO:0000313" key="3">
    <source>
        <dbReference type="EMBL" id="XCI29605.1"/>
    </source>
</evidence>
<accession>A0AAU8HW31</accession>
<protein>
    <submittedName>
        <fullName evidence="3">Uncharacterized protein</fullName>
    </submittedName>
</protein>
<reference evidence="3" key="2">
    <citation type="submission" date="2024-06" db="EMBL/GenBank/DDBJ databases">
        <authorList>
            <person name="Petrova K.O."/>
            <person name="Toshchakov S.V."/>
            <person name="Boltjanskaja Y.V."/>
            <person name="Kevbrin V.V."/>
        </authorList>
    </citation>
    <scope>NUCLEOTIDE SEQUENCE</scope>
    <source>
        <strain evidence="3">Z-710</strain>
    </source>
</reference>
<feature type="signal peptide" evidence="2">
    <location>
        <begin position="1"/>
        <end position="18"/>
    </location>
</feature>
<dbReference type="EMBL" id="CP159485">
    <property type="protein sequence ID" value="XCI29605.1"/>
    <property type="molecule type" value="Genomic_DNA"/>
</dbReference>
<keyword evidence="2" id="KW-0732">Signal</keyword>
<feature type="chain" id="PRO_5043493456" evidence="2">
    <location>
        <begin position="19"/>
        <end position="214"/>
    </location>
</feature>
<name>A0AAU8HW31_9FIRM</name>
<evidence type="ECO:0000256" key="1">
    <source>
        <dbReference type="SAM" id="Coils"/>
    </source>
</evidence>
<gene>
    <name evidence="3" type="ORF">PRVXH_000932</name>
</gene>
<keyword evidence="1" id="KW-0175">Coiled coil</keyword>
<reference evidence="3" key="1">
    <citation type="journal article" date="2018" name="Antonie Van Leeuwenhoek">
        <title>Proteinivorax hydrogeniformans sp. nov., an anaerobic, haloalkaliphilic bacterium fermenting proteinaceous compounds with high hydrogen production.</title>
        <authorList>
            <person name="Boltyanskaya Y."/>
            <person name="Detkova E."/>
            <person name="Pimenov N."/>
            <person name="Kevbrin V."/>
        </authorList>
    </citation>
    <scope>NUCLEOTIDE SEQUENCE</scope>
    <source>
        <strain evidence="3">Z-710</strain>
    </source>
</reference>